<dbReference type="EMBL" id="JACSDY010000015">
    <property type="protein sequence ID" value="KAF7406746.1"/>
    <property type="molecule type" value="Genomic_DNA"/>
</dbReference>
<evidence type="ECO:0000256" key="1">
    <source>
        <dbReference type="SAM" id="MobiDB-lite"/>
    </source>
</evidence>
<sequence>MKAEKRKREKARRKVPRPQAVPPTPFEQPSKNTITKVDAIFADASALSHRRRDVIAQKIFSKFSASELESRVTLTYALSEDTGCIASVVPPAESQ</sequence>
<evidence type="ECO:0000313" key="2">
    <source>
        <dbReference type="EMBL" id="KAF7406746.1"/>
    </source>
</evidence>
<accession>A0A834KHA7</accession>
<feature type="region of interest" description="Disordered" evidence="1">
    <location>
        <begin position="1"/>
        <end position="31"/>
    </location>
</feature>
<dbReference type="Proteomes" id="UP000600918">
    <property type="component" value="Unassembled WGS sequence"/>
</dbReference>
<evidence type="ECO:0000313" key="3">
    <source>
        <dbReference type="Proteomes" id="UP000600918"/>
    </source>
</evidence>
<comment type="caution">
    <text evidence="2">The sequence shown here is derived from an EMBL/GenBank/DDBJ whole genome shotgun (WGS) entry which is preliminary data.</text>
</comment>
<proteinExistence type="predicted"/>
<reference evidence="2" key="1">
    <citation type="journal article" date="2020" name="G3 (Bethesda)">
        <title>High-Quality Assemblies for Three Invasive Social Wasps from the &lt;i&gt;Vespula&lt;/i&gt; Genus.</title>
        <authorList>
            <person name="Harrop T.W.R."/>
            <person name="Guhlin J."/>
            <person name="McLaughlin G.M."/>
            <person name="Permina E."/>
            <person name="Stockwell P."/>
            <person name="Gilligan J."/>
            <person name="Le Lec M.F."/>
            <person name="Gruber M.A.M."/>
            <person name="Quinn O."/>
            <person name="Lovegrove M."/>
            <person name="Duncan E.J."/>
            <person name="Remnant E.J."/>
            <person name="Van Eeckhoven J."/>
            <person name="Graham B."/>
            <person name="Knapp R.A."/>
            <person name="Langford K.W."/>
            <person name="Kronenberg Z."/>
            <person name="Press M.O."/>
            <person name="Eacker S.M."/>
            <person name="Wilson-Rankin E.E."/>
            <person name="Purcell J."/>
            <person name="Lester P.J."/>
            <person name="Dearden P.K."/>
        </authorList>
    </citation>
    <scope>NUCLEOTIDE SEQUENCE</scope>
    <source>
        <strain evidence="2">Volc-1</strain>
    </source>
</reference>
<feature type="compositionally biased region" description="Basic residues" evidence="1">
    <location>
        <begin position="1"/>
        <end position="16"/>
    </location>
</feature>
<organism evidence="2 3">
    <name type="scientific">Vespula pensylvanica</name>
    <name type="common">Western yellow jacket</name>
    <name type="synonym">Wasp</name>
    <dbReference type="NCBI Taxonomy" id="30213"/>
    <lineage>
        <taxon>Eukaryota</taxon>
        <taxon>Metazoa</taxon>
        <taxon>Ecdysozoa</taxon>
        <taxon>Arthropoda</taxon>
        <taxon>Hexapoda</taxon>
        <taxon>Insecta</taxon>
        <taxon>Pterygota</taxon>
        <taxon>Neoptera</taxon>
        <taxon>Endopterygota</taxon>
        <taxon>Hymenoptera</taxon>
        <taxon>Apocrita</taxon>
        <taxon>Aculeata</taxon>
        <taxon>Vespoidea</taxon>
        <taxon>Vespidae</taxon>
        <taxon>Vespinae</taxon>
        <taxon>Vespula</taxon>
    </lineage>
</organism>
<dbReference type="AlphaFoldDB" id="A0A834KHA7"/>
<name>A0A834KHA7_VESPE</name>
<keyword evidence="3" id="KW-1185">Reference proteome</keyword>
<gene>
    <name evidence="2" type="ORF">H0235_014402</name>
</gene>
<protein>
    <submittedName>
        <fullName evidence="2">Uncharacterized protein</fullName>
    </submittedName>
</protein>